<accession>A0A0F9KZU0</accession>
<dbReference type="AlphaFoldDB" id="A0A0F9KZU0"/>
<evidence type="ECO:0000313" key="1">
    <source>
        <dbReference type="EMBL" id="KKM21110.1"/>
    </source>
</evidence>
<proteinExistence type="predicted"/>
<organism evidence="1">
    <name type="scientific">marine sediment metagenome</name>
    <dbReference type="NCBI Taxonomy" id="412755"/>
    <lineage>
        <taxon>unclassified sequences</taxon>
        <taxon>metagenomes</taxon>
        <taxon>ecological metagenomes</taxon>
    </lineage>
</organism>
<comment type="caution">
    <text evidence="1">The sequence shown here is derived from an EMBL/GenBank/DDBJ whole genome shotgun (WGS) entry which is preliminary data.</text>
</comment>
<reference evidence="1" key="1">
    <citation type="journal article" date="2015" name="Nature">
        <title>Complex archaea that bridge the gap between prokaryotes and eukaryotes.</title>
        <authorList>
            <person name="Spang A."/>
            <person name="Saw J.H."/>
            <person name="Jorgensen S.L."/>
            <person name="Zaremba-Niedzwiedzka K."/>
            <person name="Martijn J."/>
            <person name="Lind A.E."/>
            <person name="van Eijk R."/>
            <person name="Schleper C."/>
            <person name="Guy L."/>
            <person name="Ettema T.J."/>
        </authorList>
    </citation>
    <scope>NUCLEOTIDE SEQUENCE</scope>
</reference>
<name>A0A0F9KZU0_9ZZZZ</name>
<sequence>MIKYFEELQRDPDFRKFKGKMLEEWCFKEAFKRDLEPEKLILIDSRRSPTRRYFLMKEEIKSFLKTPIELDVELIVGDLRSYYREIDVIFRAEEFLFIIECKGTKVPLGEAGEYIKWTSNYDNVMDIINDKYKNLLFNIKNELIKHPLLNGIKNIIPMVVQTEGIFENTFIFTTHQYIHALNNLVEHKKAGTIDELFKAPN</sequence>
<evidence type="ECO:0008006" key="2">
    <source>
        <dbReference type="Google" id="ProtNLM"/>
    </source>
</evidence>
<gene>
    <name evidence="1" type="ORF">LCGC14_1638760</name>
</gene>
<dbReference type="EMBL" id="LAZR01013625">
    <property type="protein sequence ID" value="KKM21110.1"/>
    <property type="molecule type" value="Genomic_DNA"/>
</dbReference>
<protein>
    <recommendedName>
        <fullName evidence="2">NERD domain-containing protein</fullName>
    </recommendedName>
</protein>